<name>A0A1I0FN39_9GAMM</name>
<evidence type="ECO:0000256" key="4">
    <source>
        <dbReference type="ARBA" id="ARBA00023136"/>
    </source>
</evidence>
<dbReference type="GO" id="GO:0016020">
    <property type="term" value="C:membrane"/>
    <property type="evidence" value="ECO:0007669"/>
    <property type="project" value="UniProtKB-SubCell"/>
</dbReference>
<keyword evidence="2 5" id="KW-0812">Transmembrane</keyword>
<dbReference type="InterPro" id="IPR023352">
    <property type="entry name" value="MAPEG-like_dom_sf"/>
</dbReference>
<feature type="transmembrane region" description="Helical" evidence="5">
    <location>
        <begin position="76"/>
        <end position="96"/>
    </location>
</feature>
<reference evidence="7" key="1">
    <citation type="submission" date="2016-10" db="EMBL/GenBank/DDBJ databases">
        <authorList>
            <person name="Varghese N."/>
            <person name="Submissions S."/>
        </authorList>
    </citation>
    <scope>NUCLEOTIDE SEQUENCE [LARGE SCALE GENOMIC DNA]</scope>
    <source>
        <strain evidence="7">CGMCC 1.6489</strain>
    </source>
</reference>
<evidence type="ECO:0000256" key="2">
    <source>
        <dbReference type="ARBA" id="ARBA00022692"/>
    </source>
</evidence>
<dbReference type="RefSeq" id="WP_091853065.1">
    <property type="nucleotide sequence ID" value="NZ_FOHZ01000013.1"/>
</dbReference>
<evidence type="ECO:0000313" key="7">
    <source>
        <dbReference type="Proteomes" id="UP000198762"/>
    </source>
</evidence>
<keyword evidence="3 5" id="KW-1133">Transmembrane helix</keyword>
<dbReference type="Pfam" id="PF01124">
    <property type="entry name" value="MAPEG"/>
    <property type="match status" value="1"/>
</dbReference>
<keyword evidence="4 5" id="KW-0472">Membrane</keyword>
<dbReference type="AlphaFoldDB" id="A0A1I0FN39"/>
<organism evidence="6 7">
    <name type="scientific">Marinobacter segnicrescens</name>
    <dbReference type="NCBI Taxonomy" id="430453"/>
    <lineage>
        <taxon>Bacteria</taxon>
        <taxon>Pseudomonadati</taxon>
        <taxon>Pseudomonadota</taxon>
        <taxon>Gammaproteobacteria</taxon>
        <taxon>Pseudomonadales</taxon>
        <taxon>Marinobacteraceae</taxon>
        <taxon>Marinobacter</taxon>
    </lineage>
</organism>
<evidence type="ECO:0000256" key="3">
    <source>
        <dbReference type="ARBA" id="ARBA00022989"/>
    </source>
</evidence>
<dbReference type="SUPFAM" id="SSF161084">
    <property type="entry name" value="MAPEG domain-like"/>
    <property type="match status" value="1"/>
</dbReference>
<feature type="transmembrane region" description="Helical" evidence="5">
    <location>
        <begin position="108"/>
        <end position="129"/>
    </location>
</feature>
<dbReference type="EMBL" id="FOHZ01000013">
    <property type="protein sequence ID" value="SET59508.1"/>
    <property type="molecule type" value="Genomic_DNA"/>
</dbReference>
<dbReference type="PANTHER" id="PTHR35814">
    <property type="match status" value="1"/>
</dbReference>
<accession>A0A1I0FN39</accession>
<feature type="transmembrane region" description="Helical" evidence="5">
    <location>
        <begin position="6"/>
        <end position="24"/>
    </location>
</feature>
<dbReference type="InterPro" id="IPR001129">
    <property type="entry name" value="Membr-assoc_MAPEG"/>
</dbReference>
<evidence type="ECO:0008006" key="8">
    <source>
        <dbReference type="Google" id="ProtNLM"/>
    </source>
</evidence>
<evidence type="ECO:0000256" key="1">
    <source>
        <dbReference type="ARBA" id="ARBA00004370"/>
    </source>
</evidence>
<keyword evidence="7" id="KW-1185">Reference proteome</keyword>
<dbReference type="Proteomes" id="UP000198762">
    <property type="component" value="Unassembled WGS sequence"/>
</dbReference>
<evidence type="ECO:0000313" key="6">
    <source>
        <dbReference type="EMBL" id="SET59508.1"/>
    </source>
</evidence>
<evidence type="ECO:0000256" key="5">
    <source>
        <dbReference type="SAM" id="Phobius"/>
    </source>
</evidence>
<proteinExistence type="predicted"/>
<gene>
    <name evidence="6" type="ORF">SAMN04487962_11369</name>
</gene>
<comment type="subcellular location">
    <subcellularLocation>
        <location evidence="1">Membrane</location>
    </subcellularLocation>
</comment>
<protein>
    <recommendedName>
        <fullName evidence="8">Glutathione S-transferase</fullName>
    </recommendedName>
</protein>
<dbReference type="OrthoDB" id="8537976at2"/>
<dbReference type="Gene3D" id="1.20.120.550">
    <property type="entry name" value="Membrane associated eicosanoid/glutathione metabolism-like domain"/>
    <property type="match status" value="1"/>
</dbReference>
<sequence length="133" mass="14655">MLMPVTAVYAAVTALLLLFLSFQVSKYRLKYRQGLGINDDVEFQVADRAQANLVEYAPLALILMGVGELNGVSAHWIYWVGMAFVGGRILHAFGMFNGHGGPHKARLVGILLTWLSMAVMAILLVWNVIQVQP</sequence>
<dbReference type="STRING" id="430453.SAMN04487962_11369"/>
<dbReference type="PANTHER" id="PTHR35814:SF1">
    <property type="entry name" value="GLUTATHIONE S-TRANSFERASE-RELATED"/>
    <property type="match status" value="1"/>
</dbReference>